<dbReference type="GO" id="GO:0035312">
    <property type="term" value="F:5'-3' DNA exonuclease activity"/>
    <property type="evidence" value="ECO:0007669"/>
    <property type="project" value="TreeGrafter"/>
</dbReference>
<dbReference type="Pfam" id="PF02811">
    <property type="entry name" value="PHP"/>
    <property type="match status" value="1"/>
</dbReference>
<dbReference type="EMBL" id="LAYY01000027">
    <property type="protein sequence ID" value="KKK36577.1"/>
    <property type="molecule type" value="Genomic_DNA"/>
</dbReference>
<keyword evidence="3" id="KW-1185">Reference proteome</keyword>
<dbReference type="Gene3D" id="3.20.20.140">
    <property type="entry name" value="Metal-dependent hydrolases"/>
    <property type="match status" value="1"/>
</dbReference>
<dbReference type="InterPro" id="IPR016195">
    <property type="entry name" value="Pol/histidinol_Pase-like"/>
</dbReference>
<proteinExistence type="predicted"/>
<dbReference type="SMART" id="SM00481">
    <property type="entry name" value="POLIIIAc"/>
    <property type="match status" value="1"/>
</dbReference>
<sequence>MKVELHCHTNISDCPLSVDEVLSLALEQGVTHLAVTNHDTTMGLEEAVEAGKKFGIEVIPGIEISGFDFERGRRVHILGYYVEPGHRAIEAVCQPLVELRHKISEEMVRRLVAGGYEITWEHCLELAHGGTGVYKQHIMHALIEAGYTDTIYGPLYKKLFNRGHNGEPPGIAYISMKYMDAKTAVEAIRRAGGVPVLAHPGQYGNFEMVPELVEAGLQGIEVWHPLHDSMHEQAAKELADEYNLIMTGGSDFHGGYGEEPVLIGSKSPGVGIIEEIKARREKAARELKA</sequence>
<dbReference type="InterPro" id="IPR052018">
    <property type="entry name" value="PHP_domain"/>
</dbReference>
<dbReference type="OrthoDB" id="9804333at2"/>
<dbReference type="Proteomes" id="UP000034166">
    <property type="component" value="Unassembled WGS sequence"/>
</dbReference>
<evidence type="ECO:0000259" key="1">
    <source>
        <dbReference type="SMART" id="SM00481"/>
    </source>
</evidence>
<dbReference type="PATRIC" id="fig|1408103.3.peg.4109"/>
<accession>A0A0M2SUB4</accession>
<dbReference type="Gene3D" id="1.10.150.650">
    <property type="match status" value="1"/>
</dbReference>
<dbReference type="PANTHER" id="PTHR42924">
    <property type="entry name" value="EXONUCLEASE"/>
    <property type="match status" value="1"/>
</dbReference>
<evidence type="ECO:0000313" key="3">
    <source>
        <dbReference type="Proteomes" id="UP000034166"/>
    </source>
</evidence>
<name>A0A0M2SUB4_9BACI</name>
<dbReference type="CDD" id="cd07438">
    <property type="entry name" value="PHP_HisPPase_AMP"/>
    <property type="match status" value="1"/>
</dbReference>
<dbReference type="RefSeq" id="WP_046525262.1">
    <property type="nucleotide sequence ID" value="NZ_LAYY01000027.1"/>
</dbReference>
<feature type="domain" description="Polymerase/histidinol phosphatase N-terminal" evidence="1">
    <location>
        <begin position="3"/>
        <end position="68"/>
    </location>
</feature>
<dbReference type="InterPro" id="IPR003141">
    <property type="entry name" value="Pol/His_phosphatase_N"/>
</dbReference>
<dbReference type="InterPro" id="IPR004013">
    <property type="entry name" value="PHP_dom"/>
</dbReference>
<dbReference type="SUPFAM" id="SSF89550">
    <property type="entry name" value="PHP domain-like"/>
    <property type="match status" value="1"/>
</dbReference>
<dbReference type="GO" id="GO:0004534">
    <property type="term" value="F:5'-3' RNA exonuclease activity"/>
    <property type="evidence" value="ECO:0007669"/>
    <property type="project" value="TreeGrafter"/>
</dbReference>
<dbReference type="AlphaFoldDB" id="A0A0M2SUB4"/>
<gene>
    <name evidence="2" type="ORF">WQ57_18555</name>
</gene>
<evidence type="ECO:0000313" key="2">
    <source>
        <dbReference type="EMBL" id="KKK36577.1"/>
    </source>
</evidence>
<reference evidence="2 3" key="1">
    <citation type="submission" date="2015-04" db="EMBL/GenBank/DDBJ databases">
        <title>Taxonomic description and genome sequence of Bacillus campisalis sp. nov., a novel member of the genus Bacillus isolated from solar saltern.</title>
        <authorList>
            <person name="Mathan Kumar R."/>
            <person name="Kaur G."/>
            <person name="Kumar A."/>
            <person name="Singh N.K."/>
            <person name="Kaur N."/>
            <person name="Kumar N."/>
            <person name="Mayilraj S."/>
        </authorList>
    </citation>
    <scope>NUCLEOTIDE SEQUENCE [LARGE SCALE GENOMIC DNA]</scope>
    <source>
        <strain evidence="2 3">SA2-6</strain>
    </source>
</reference>
<organism evidence="2 3">
    <name type="scientific">Mesobacillus campisalis</name>
    <dbReference type="NCBI Taxonomy" id="1408103"/>
    <lineage>
        <taxon>Bacteria</taxon>
        <taxon>Bacillati</taxon>
        <taxon>Bacillota</taxon>
        <taxon>Bacilli</taxon>
        <taxon>Bacillales</taxon>
        <taxon>Bacillaceae</taxon>
        <taxon>Mesobacillus</taxon>
    </lineage>
</organism>
<comment type="caution">
    <text evidence="2">The sequence shown here is derived from an EMBL/GenBank/DDBJ whole genome shotgun (WGS) entry which is preliminary data.</text>
</comment>
<protein>
    <submittedName>
        <fullName evidence="2">Phosphoesterase</fullName>
    </submittedName>
</protein>
<dbReference type="PANTHER" id="PTHR42924:SF3">
    <property type="entry name" value="POLYMERASE_HISTIDINOL PHOSPHATASE N-TERMINAL DOMAIN-CONTAINING PROTEIN"/>
    <property type="match status" value="1"/>
</dbReference>